<comment type="caution">
    <text evidence="2">The sequence shown here is derived from an EMBL/GenBank/DDBJ whole genome shotgun (WGS) entry which is preliminary data.</text>
</comment>
<evidence type="ECO:0000313" key="3">
    <source>
        <dbReference type="Proteomes" id="UP000292382"/>
    </source>
</evidence>
<organism evidence="2 3">
    <name type="scientific">Bifidobacterium pseudolongum subsp. globosum</name>
    <dbReference type="NCBI Taxonomy" id="1690"/>
    <lineage>
        <taxon>Bacteria</taxon>
        <taxon>Bacillati</taxon>
        <taxon>Actinomycetota</taxon>
        <taxon>Actinomycetes</taxon>
        <taxon>Bifidobacteriales</taxon>
        <taxon>Bifidobacteriaceae</taxon>
        <taxon>Bifidobacterium</taxon>
    </lineage>
</organism>
<dbReference type="SMART" id="SM01040">
    <property type="entry name" value="Bro-N"/>
    <property type="match status" value="1"/>
</dbReference>
<dbReference type="Pfam" id="PF02498">
    <property type="entry name" value="Bro-N"/>
    <property type="match status" value="1"/>
</dbReference>
<gene>
    <name evidence="2" type="ORF">PG2003B_1025</name>
</gene>
<dbReference type="InterPro" id="IPR003497">
    <property type="entry name" value="BRO_N_domain"/>
</dbReference>
<protein>
    <submittedName>
        <fullName evidence="2">Antirepressor</fullName>
    </submittedName>
</protein>
<dbReference type="InterPro" id="IPR005039">
    <property type="entry name" value="Ant_C"/>
</dbReference>
<feature type="domain" description="Bro-N" evidence="1">
    <location>
        <begin position="2"/>
        <end position="107"/>
    </location>
</feature>
<dbReference type="EMBL" id="RYUW01000012">
    <property type="protein sequence ID" value="RYQ36528.1"/>
    <property type="molecule type" value="Genomic_DNA"/>
</dbReference>
<dbReference type="AlphaFoldDB" id="A0A4Q5ASH0"/>
<dbReference type="GO" id="GO:0003677">
    <property type="term" value="F:DNA binding"/>
    <property type="evidence" value="ECO:0007669"/>
    <property type="project" value="InterPro"/>
</dbReference>
<accession>A0A4Q5ASH0</accession>
<dbReference type="Proteomes" id="UP000292382">
    <property type="component" value="Unassembled WGS sequence"/>
</dbReference>
<dbReference type="PANTHER" id="PTHR36180:SF2">
    <property type="entry name" value="BRO FAMILY PROTEIN"/>
    <property type="match status" value="1"/>
</dbReference>
<name>A0A4Q5ASH0_9BIFI</name>
<proteinExistence type="predicted"/>
<dbReference type="PANTHER" id="PTHR36180">
    <property type="entry name" value="DNA-BINDING PROTEIN-RELATED-RELATED"/>
    <property type="match status" value="1"/>
</dbReference>
<dbReference type="PROSITE" id="PS51750">
    <property type="entry name" value="BRO_N"/>
    <property type="match status" value="1"/>
</dbReference>
<sequence length="276" mass="31729">MNTDITNYDFHGNDVRILTDEQDEPWFIAKDVCDVLELTNVGEALRALDDDEKNTIRISDGIAGNPYKATISESGFYKLVLRSRKPVAKEFQRWVTRDVLPSIRKHGAYMTPDTIRQALADPDTLIMLATRLKQETEERVAAQERVRVLEPKARAYEDFCGAPDLLTVRDAAAQLTTAGLPIRECELRAWMLDHEWIYRHNGAYRPYASHSTAGHLRLVPPKRSGRHRDGTPFPFDPTCKITRRGLCLLYQRIGAERMRDQLQYTDTQYSFDDQEV</sequence>
<dbReference type="RefSeq" id="WP_129966875.1">
    <property type="nucleotide sequence ID" value="NZ_RYUW01000012.1"/>
</dbReference>
<evidence type="ECO:0000313" key="2">
    <source>
        <dbReference type="EMBL" id="RYQ36528.1"/>
    </source>
</evidence>
<reference evidence="2 3" key="1">
    <citation type="submission" date="2018-12" db="EMBL/GenBank/DDBJ databases">
        <title>Unveiling genomic diversity among members of the Bifidobacterium pseudolongum species, a widely distributed gut commensal of the animal kingdom.</title>
        <authorList>
            <person name="Lugli G.A."/>
            <person name="Duranti S."/>
            <person name="Albert K."/>
            <person name="Mancabelli L."/>
            <person name="Napoli S."/>
            <person name="Viappiani A."/>
            <person name="Anzalone R."/>
            <person name="Longhi G."/>
            <person name="Milani C."/>
            <person name="Turroni F."/>
            <person name="Alessandri G."/>
            <person name="Sela D.A."/>
            <person name="Van Sinderen D."/>
            <person name="Ventura M."/>
        </authorList>
    </citation>
    <scope>NUCLEOTIDE SEQUENCE [LARGE SCALE GENOMIC DNA]</scope>
    <source>
        <strain evidence="2 3">2003B</strain>
    </source>
</reference>
<dbReference type="Pfam" id="PF03374">
    <property type="entry name" value="ANT"/>
    <property type="match status" value="1"/>
</dbReference>
<evidence type="ECO:0000259" key="1">
    <source>
        <dbReference type="PROSITE" id="PS51750"/>
    </source>
</evidence>